<dbReference type="AlphaFoldDB" id="A0A1H8IYW3"/>
<dbReference type="Pfam" id="PF18819">
    <property type="entry name" value="MuF_C"/>
    <property type="match status" value="1"/>
</dbReference>
<reference evidence="2 3" key="1">
    <citation type="submission" date="2016-10" db="EMBL/GenBank/DDBJ databases">
        <authorList>
            <person name="de Groot N.N."/>
        </authorList>
    </citation>
    <scope>NUCLEOTIDE SEQUENCE [LARGE SCALE GENOMIC DNA]</scope>
    <source>
        <strain evidence="2 3">Nl18</strain>
    </source>
</reference>
<name>A0A1H8IYW3_9PROT</name>
<accession>A0A1H8IYW3</accession>
<feature type="domain" description="Phage MuF C-terminal" evidence="1">
    <location>
        <begin position="1"/>
        <end position="66"/>
    </location>
</feature>
<dbReference type="Proteomes" id="UP000183898">
    <property type="component" value="Unassembled WGS sequence"/>
</dbReference>
<evidence type="ECO:0000259" key="1">
    <source>
        <dbReference type="Pfam" id="PF18819"/>
    </source>
</evidence>
<evidence type="ECO:0000313" key="2">
    <source>
        <dbReference type="EMBL" id="SEN73682.1"/>
    </source>
</evidence>
<organism evidence="2 3">
    <name type="scientific">Nitrosospira multiformis</name>
    <dbReference type="NCBI Taxonomy" id="1231"/>
    <lineage>
        <taxon>Bacteria</taxon>
        <taxon>Pseudomonadati</taxon>
        <taxon>Pseudomonadota</taxon>
        <taxon>Betaproteobacteria</taxon>
        <taxon>Nitrosomonadales</taxon>
        <taxon>Nitrosomonadaceae</taxon>
        <taxon>Nitrosospira</taxon>
    </lineage>
</organism>
<protein>
    <recommendedName>
        <fullName evidence="1">Phage MuF C-terminal domain-containing protein</fullName>
    </recommendedName>
</protein>
<dbReference type="InterPro" id="IPR041131">
    <property type="entry name" value="MuF_C"/>
</dbReference>
<evidence type="ECO:0000313" key="3">
    <source>
        <dbReference type="Proteomes" id="UP000183898"/>
    </source>
</evidence>
<proteinExistence type="predicted"/>
<dbReference type="EMBL" id="FOCT01000006">
    <property type="protein sequence ID" value="SEN73682.1"/>
    <property type="molecule type" value="Genomic_DNA"/>
</dbReference>
<sequence length="110" mass="11704">MDAPALVFDSATVPGRLVFFAPEQLNGEPIVMIIDPAADKKGVTVNLLVNAYDKGGGKIPFRRWIDGESRNGGCYGTTTKQKAPRSGTFCTSIVQSGPSAELERKDISGC</sequence>
<gene>
    <name evidence="2" type="ORF">SAMN05216404_106234</name>
</gene>